<evidence type="ECO:0000313" key="3">
    <source>
        <dbReference type="Proteomes" id="UP000007148"/>
    </source>
</evidence>
<accession>G4TPQ5</accession>
<dbReference type="EMBL" id="CAFZ01000215">
    <property type="protein sequence ID" value="CCA73298.1"/>
    <property type="molecule type" value="Genomic_DNA"/>
</dbReference>
<evidence type="ECO:0000313" key="2">
    <source>
        <dbReference type="EMBL" id="CCA73298.1"/>
    </source>
</evidence>
<protein>
    <recommendedName>
        <fullName evidence="4">C2H2-type domain-containing protein</fullName>
    </recommendedName>
</protein>
<dbReference type="HOGENOM" id="CLU_434877_0_0_1"/>
<comment type="caution">
    <text evidence="2">The sequence shown here is derived from an EMBL/GenBank/DDBJ whole genome shotgun (WGS) entry which is preliminary data.</text>
</comment>
<sequence length="579" mass="63052">MPLVPFYDSVMPASNMGGHASISQSDVLRLSTLYPESAMPLTVKHPELSPPKSNMQLETSEDQVWTESIWGNVSRLERTQPMTQAQTQPALTLSNQVAEPNQLPTYPQSSLEAQRLLEREQQSAQEALNQQRALSHLYPAVSPSGYAIEEFAETAQLNDFMQDRLNVGAKENQILPSGLPSIPMVSVRPRSHPYSISSRFPGSPRLVAGSGMAILGGGPGTLLERRGSNRSIRPRQTKSPAFNTAYIANLRRPMPLAASALERAPADLYGRPLSDSVSTMSIPGSTSTVAATLPPESPFSPARSINVLESPNPHRASITGQPMSPIKESTSFLYGSTMPPASMTGGSLRLDRGQSVGQISRPTTATKTSSTAGSSPPSAPETSPRIPGASSTNTFGAGPGPTTERLQSQPRATATRKRADEDIISVSFRTEGDWQRRAVLDNILHAPFLANHTMEPNNTGADDPLTMGLGPEGKSVYAVFLEQTERSQWRCLFGDRERPCGSQATSFKRLERALDHVRSHLNHRPYACNKECQKGDACDARFFARSHLQDHVKRTESACCETCGQVIRIQNMPRHRLAH</sequence>
<proteinExistence type="predicted"/>
<organism evidence="2 3">
    <name type="scientific">Serendipita indica (strain DSM 11827)</name>
    <name type="common">Root endophyte fungus</name>
    <name type="synonym">Piriformospora indica</name>
    <dbReference type="NCBI Taxonomy" id="1109443"/>
    <lineage>
        <taxon>Eukaryota</taxon>
        <taxon>Fungi</taxon>
        <taxon>Dikarya</taxon>
        <taxon>Basidiomycota</taxon>
        <taxon>Agaricomycotina</taxon>
        <taxon>Agaricomycetes</taxon>
        <taxon>Sebacinales</taxon>
        <taxon>Serendipitaceae</taxon>
        <taxon>Serendipita</taxon>
    </lineage>
</organism>
<evidence type="ECO:0000256" key="1">
    <source>
        <dbReference type="SAM" id="MobiDB-lite"/>
    </source>
</evidence>
<dbReference type="AlphaFoldDB" id="G4TPQ5"/>
<feature type="compositionally biased region" description="Polar residues" evidence="1">
    <location>
        <begin position="318"/>
        <end position="334"/>
    </location>
</feature>
<reference evidence="2 3" key="1">
    <citation type="journal article" date="2011" name="PLoS Pathog.">
        <title>Endophytic Life Strategies Decoded by Genome and Transcriptome Analyses of the Mutualistic Root Symbiont Piriformospora indica.</title>
        <authorList>
            <person name="Zuccaro A."/>
            <person name="Lahrmann U."/>
            <person name="Guldener U."/>
            <person name="Langen G."/>
            <person name="Pfiffi S."/>
            <person name="Biedenkopf D."/>
            <person name="Wong P."/>
            <person name="Samans B."/>
            <person name="Grimm C."/>
            <person name="Basiewicz M."/>
            <person name="Murat C."/>
            <person name="Martin F."/>
            <person name="Kogel K.H."/>
        </authorList>
    </citation>
    <scope>NUCLEOTIDE SEQUENCE [LARGE SCALE GENOMIC DNA]</scope>
    <source>
        <strain evidence="2 3">DSM 11827</strain>
    </source>
</reference>
<feature type="compositionally biased region" description="Low complexity" evidence="1">
    <location>
        <begin position="362"/>
        <end position="384"/>
    </location>
</feature>
<dbReference type="InParanoid" id="G4TPQ5"/>
<dbReference type="Proteomes" id="UP000007148">
    <property type="component" value="Unassembled WGS sequence"/>
</dbReference>
<keyword evidence="3" id="KW-1185">Reference proteome</keyword>
<name>G4TPQ5_SERID</name>
<evidence type="ECO:0008006" key="4">
    <source>
        <dbReference type="Google" id="ProtNLM"/>
    </source>
</evidence>
<feature type="region of interest" description="Disordered" evidence="1">
    <location>
        <begin position="309"/>
        <end position="418"/>
    </location>
</feature>
<gene>
    <name evidence="2" type="ORF">PIIN_07253</name>
</gene>
<dbReference type="OrthoDB" id="3234762at2759"/>